<reference evidence="1" key="1">
    <citation type="submission" date="2019-10" db="EMBL/GenBank/DDBJ databases">
        <authorList>
            <consortium name="DOE Joint Genome Institute"/>
            <person name="Kuo A."/>
            <person name="Miyauchi S."/>
            <person name="Kiss E."/>
            <person name="Drula E."/>
            <person name="Kohler A."/>
            <person name="Sanchez-Garcia M."/>
            <person name="Andreopoulos B."/>
            <person name="Barry K.W."/>
            <person name="Bonito G."/>
            <person name="Buee M."/>
            <person name="Carver A."/>
            <person name="Chen C."/>
            <person name="Cichocki N."/>
            <person name="Clum A."/>
            <person name="Culley D."/>
            <person name="Crous P.W."/>
            <person name="Fauchery L."/>
            <person name="Girlanda M."/>
            <person name="Hayes R."/>
            <person name="Keri Z."/>
            <person name="Labutti K."/>
            <person name="Lipzen A."/>
            <person name="Lombard V."/>
            <person name="Magnuson J."/>
            <person name="Maillard F."/>
            <person name="Morin E."/>
            <person name="Murat C."/>
            <person name="Nolan M."/>
            <person name="Ohm R."/>
            <person name="Pangilinan J."/>
            <person name="Pereira M."/>
            <person name="Perotto S."/>
            <person name="Peter M."/>
            <person name="Riley R."/>
            <person name="Sitrit Y."/>
            <person name="Stielow B."/>
            <person name="Szollosi G."/>
            <person name="Zifcakova L."/>
            <person name="Stursova M."/>
            <person name="Spatafora J.W."/>
            <person name="Tedersoo L."/>
            <person name="Vaario L.-M."/>
            <person name="Yamada A."/>
            <person name="Yan M."/>
            <person name="Wang P."/>
            <person name="Xu J."/>
            <person name="Bruns T."/>
            <person name="Baldrian P."/>
            <person name="Vilgalys R."/>
            <person name="Henrissat B."/>
            <person name="Grigoriev I.V."/>
            <person name="Hibbett D."/>
            <person name="Nagy L.G."/>
            <person name="Martin F.M."/>
        </authorList>
    </citation>
    <scope>NUCLEOTIDE SEQUENCE</scope>
    <source>
        <strain evidence="1">P2</strain>
    </source>
</reference>
<dbReference type="Proteomes" id="UP000886501">
    <property type="component" value="Unassembled WGS sequence"/>
</dbReference>
<keyword evidence="2" id="KW-1185">Reference proteome</keyword>
<sequence length="112" mass="12373">MVHGDSMRSHLLAIIVSDPVQPAKMASRVWKKPVSETNLATLGEAAKDEKVMGTILDVLIRDEVKYGNGMKGYELVKGTFITNELFLVENGCLTPTTKARRQGSTLFRPPTR</sequence>
<organism evidence="1 2">
    <name type="scientific">Thelephora ganbajun</name>
    <name type="common">Ganba fungus</name>
    <dbReference type="NCBI Taxonomy" id="370292"/>
    <lineage>
        <taxon>Eukaryota</taxon>
        <taxon>Fungi</taxon>
        <taxon>Dikarya</taxon>
        <taxon>Basidiomycota</taxon>
        <taxon>Agaricomycotina</taxon>
        <taxon>Agaricomycetes</taxon>
        <taxon>Thelephorales</taxon>
        <taxon>Thelephoraceae</taxon>
        <taxon>Thelephora</taxon>
    </lineage>
</organism>
<gene>
    <name evidence="1" type="ORF">BDM02DRAFT_3119875</name>
</gene>
<name>A0ACB6Z7X6_THEGA</name>
<evidence type="ECO:0000313" key="2">
    <source>
        <dbReference type="Proteomes" id="UP000886501"/>
    </source>
</evidence>
<proteinExistence type="predicted"/>
<evidence type="ECO:0000313" key="1">
    <source>
        <dbReference type="EMBL" id="KAF9645632.1"/>
    </source>
</evidence>
<comment type="caution">
    <text evidence="1">The sequence shown here is derived from an EMBL/GenBank/DDBJ whole genome shotgun (WGS) entry which is preliminary data.</text>
</comment>
<reference evidence="1" key="2">
    <citation type="journal article" date="2020" name="Nat. Commun.">
        <title>Large-scale genome sequencing of mycorrhizal fungi provides insights into the early evolution of symbiotic traits.</title>
        <authorList>
            <person name="Miyauchi S."/>
            <person name="Kiss E."/>
            <person name="Kuo A."/>
            <person name="Drula E."/>
            <person name="Kohler A."/>
            <person name="Sanchez-Garcia M."/>
            <person name="Morin E."/>
            <person name="Andreopoulos B."/>
            <person name="Barry K.W."/>
            <person name="Bonito G."/>
            <person name="Buee M."/>
            <person name="Carver A."/>
            <person name="Chen C."/>
            <person name="Cichocki N."/>
            <person name="Clum A."/>
            <person name="Culley D."/>
            <person name="Crous P.W."/>
            <person name="Fauchery L."/>
            <person name="Girlanda M."/>
            <person name="Hayes R.D."/>
            <person name="Keri Z."/>
            <person name="LaButti K."/>
            <person name="Lipzen A."/>
            <person name="Lombard V."/>
            <person name="Magnuson J."/>
            <person name="Maillard F."/>
            <person name="Murat C."/>
            <person name="Nolan M."/>
            <person name="Ohm R.A."/>
            <person name="Pangilinan J."/>
            <person name="Pereira M.F."/>
            <person name="Perotto S."/>
            <person name="Peter M."/>
            <person name="Pfister S."/>
            <person name="Riley R."/>
            <person name="Sitrit Y."/>
            <person name="Stielow J.B."/>
            <person name="Szollosi G."/>
            <person name="Zifcakova L."/>
            <person name="Stursova M."/>
            <person name="Spatafora J.W."/>
            <person name="Tedersoo L."/>
            <person name="Vaario L.M."/>
            <person name="Yamada A."/>
            <person name="Yan M."/>
            <person name="Wang P."/>
            <person name="Xu J."/>
            <person name="Bruns T."/>
            <person name="Baldrian P."/>
            <person name="Vilgalys R."/>
            <person name="Dunand C."/>
            <person name="Henrissat B."/>
            <person name="Grigoriev I.V."/>
            <person name="Hibbett D."/>
            <person name="Nagy L.G."/>
            <person name="Martin F.M."/>
        </authorList>
    </citation>
    <scope>NUCLEOTIDE SEQUENCE</scope>
    <source>
        <strain evidence="1">P2</strain>
    </source>
</reference>
<accession>A0ACB6Z7X6</accession>
<protein>
    <submittedName>
        <fullName evidence="1">Uncharacterized protein</fullName>
    </submittedName>
</protein>
<dbReference type="EMBL" id="MU118083">
    <property type="protein sequence ID" value="KAF9645632.1"/>
    <property type="molecule type" value="Genomic_DNA"/>
</dbReference>